<feature type="compositionally biased region" description="Polar residues" evidence="1">
    <location>
        <begin position="79"/>
        <end position="100"/>
    </location>
</feature>
<protein>
    <submittedName>
        <fullName evidence="2">Uncharacterized protein</fullName>
    </submittedName>
</protein>
<feature type="non-terminal residue" evidence="2">
    <location>
        <position position="183"/>
    </location>
</feature>
<feature type="region of interest" description="Disordered" evidence="1">
    <location>
        <begin position="74"/>
        <end position="100"/>
    </location>
</feature>
<accession>A0A6H5GWL3</accession>
<proteinExistence type="predicted"/>
<dbReference type="Proteomes" id="UP000479000">
    <property type="component" value="Unassembled WGS sequence"/>
</dbReference>
<evidence type="ECO:0000256" key="1">
    <source>
        <dbReference type="SAM" id="MobiDB-lite"/>
    </source>
</evidence>
<organism evidence="2 3">
    <name type="scientific">Nesidiocoris tenuis</name>
    <dbReference type="NCBI Taxonomy" id="355587"/>
    <lineage>
        <taxon>Eukaryota</taxon>
        <taxon>Metazoa</taxon>
        <taxon>Ecdysozoa</taxon>
        <taxon>Arthropoda</taxon>
        <taxon>Hexapoda</taxon>
        <taxon>Insecta</taxon>
        <taxon>Pterygota</taxon>
        <taxon>Neoptera</taxon>
        <taxon>Paraneoptera</taxon>
        <taxon>Hemiptera</taxon>
        <taxon>Heteroptera</taxon>
        <taxon>Panheteroptera</taxon>
        <taxon>Cimicomorpha</taxon>
        <taxon>Miridae</taxon>
        <taxon>Dicyphina</taxon>
        <taxon>Nesidiocoris</taxon>
    </lineage>
</organism>
<dbReference type="AlphaFoldDB" id="A0A6H5GWL3"/>
<name>A0A6H5GWL3_9HEMI</name>
<keyword evidence="3" id="KW-1185">Reference proteome</keyword>
<reference evidence="2 3" key="1">
    <citation type="submission" date="2020-02" db="EMBL/GenBank/DDBJ databases">
        <authorList>
            <person name="Ferguson B K."/>
        </authorList>
    </citation>
    <scope>NUCLEOTIDE SEQUENCE [LARGE SCALE GENOMIC DNA]</scope>
</reference>
<gene>
    <name evidence="2" type="ORF">NTEN_LOCUS14164</name>
</gene>
<dbReference type="EMBL" id="CADCXU010021217">
    <property type="protein sequence ID" value="CAB0008965.1"/>
    <property type="molecule type" value="Genomic_DNA"/>
</dbReference>
<evidence type="ECO:0000313" key="2">
    <source>
        <dbReference type="EMBL" id="CAB0008965.1"/>
    </source>
</evidence>
<evidence type="ECO:0000313" key="3">
    <source>
        <dbReference type="Proteomes" id="UP000479000"/>
    </source>
</evidence>
<sequence length="183" mass="20805">MFGREKYTVFNKLSYIPFLQPPPDYGRYSLLPQRKGKYVRRWRKIEETKASSSSLGQDAGELSDYREMATEIGSAGGKTATSDAQGGKDSSTANLAPSSANCLGRRHYRRAVQLRPTETQRGVDVPRLSSPLRFSQVREHPESAERLEGSRWESAEKRSLDNRLLQTFFSWRTLKFIRPLAST</sequence>